<keyword evidence="8 9" id="KW-0482">Metalloprotease</keyword>
<dbReference type="Gene3D" id="1.20.1050.40">
    <property type="entry name" value="Endopeptidase. Chain P, domain 1"/>
    <property type="match status" value="1"/>
</dbReference>
<evidence type="ECO:0000256" key="6">
    <source>
        <dbReference type="ARBA" id="ARBA00022801"/>
    </source>
</evidence>
<dbReference type="InterPro" id="IPR024080">
    <property type="entry name" value="Neurolysin/TOP_N"/>
</dbReference>
<evidence type="ECO:0000256" key="8">
    <source>
        <dbReference type="ARBA" id="ARBA00023049"/>
    </source>
</evidence>
<evidence type="ECO:0000256" key="4">
    <source>
        <dbReference type="ARBA" id="ARBA00022670"/>
    </source>
</evidence>
<dbReference type="GO" id="GO:0005794">
    <property type="term" value="C:Golgi apparatus"/>
    <property type="evidence" value="ECO:0007669"/>
    <property type="project" value="EnsemblFungi"/>
</dbReference>
<evidence type="ECO:0000256" key="1">
    <source>
        <dbReference type="ARBA" id="ARBA00004496"/>
    </source>
</evidence>
<dbReference type="InterPro" id="IPR024079">
    <property type="entry name" value="MetalloPept_cat_dom_sf"/>
</dbReference>
<comment type="cofactor">
    <cofactor evidence="9">
        <name>Zn(2+)</name>
        <dbReference type="ChEBI" id="CHEBI:29105"/>
    </cofactor>
    <text evidence="9">Binds 1 zinc ion.</text>
</comment>
<evidence type="ECO:0000259" key="10">
    <source>
        <dbReference type="Pfam" id="PF01432"/>
    </source>
</evidence>
<dbReference type="GO" id="GO:0004222">
    <property type="term" value="F:metalloendopeptidase activity"/>
    <property type="evidence" value="ECO:0007669"/>
    <property type="project" value="EnsemblFungi"/>
</dbReference>
<proteinExistence type="inferred from homology"/>
<evidence type="ECO:0000256" key="7">
    <source>
        <dbReference type="ARBA" id="ARBA00022833"/>
    </source>
</evidence>
<dbReference type="Gene3D" id="1.10.1370.10">
    <property type="entry name" value="Neurolysin, domain 3"/>
    <property type="match status" value="1"/>
</dbReference>
<dbReference type="PANTHER" id="PTHR11804:SF84">
    <property type="entry name" value="SACCHAROLYSIN"/>
    <property type="match status" value="1"/>
</dbReference>
<dbReference type="InterPro" id="IPR045090">
    <property type="entry name" value="Pept_M3A_M3B"/>
</dbReference>
<keyword evidence="4 9" id="KW-0645">Protease</keyword>
<comment type="similarity">
    <text evidence="2 9">Belongs to the peptidase M3 family.</text>
</comment>
<accession>A0A1E3PXF0</accession>
<dbReference type="InterPro" id="IPR001567">
    <property type="entry name" value="Pept_M3A_M3B_dom"/>
</dbReference>
<dbReference type="GO" id="GO:0005758">
    <property type="term" value="C:mitochondrial intermembrane space"/>
    <property type="evidence" value="ECO:0007669"/>
    <property type="project" value="EnsemblFungi"/>
</dbReference>
<dbReference type="EMBL" id="KV454301">
    <property type="protein sequence ID" value="ODQ70101.1"/>
    <property type="molecule type" value="Genomic_DNA"/>
</dbReference>
<keyword evidence="3" id="KW-0963">Cytoplasm</keyword>
<dbReference type="Gene3D" id="3.40.390.10">
    <property type="entry name" value="Collagenase (Catalytic Domain)"/>
    <property type="match status" value="1"/>
</dbReference>
<name>A0A1E3PXF0_LIPST</name>
<keyword evidence="7 9" id="KW-0862">Zinc</keyword>
<dbReference type="OrthoDB" id="534666at2759"/>
<dbReference type="Pfam" id="PF01432">
    <property type="entry name" value="Peptidase_M3"/>
    <property type="match status" value="1"/>
</dbReference>
<organism evidence="11 12">
    <name type="scientific">Lipomyces starkeyi NRRL Y-11557</name>
    <dbReference type="NCBI Taxonomy" id="675824"/>
    <lineage>
        <taxon>Eukaryota</taxon>
        <taxon>Fungi</taxon>
        <taxon>Dikarya</taxon>
        <taxon>Ascomycota</taxon>
        <taxon>Saccharomycotina</taxon>
        <taxon>Lipomycetes</taxon>
        <taxon>Lipomycetales</taxon>
        <taxon>Lipomycetaceae</taxon>
        <taxon>Lipomyces</taxon>
    </lineage>
</organism>
<dbReference type="InterPro" id="IPR024077">
    <property type="entry name" value="Neurolysin/TOP_dom2"/>
</dbReference>
<reference evidence="11 12" key="1">
    <citation type="journal article" date="2016" name="Proc. Natl. Acad. Sci. U.S.A.">
        <title>Comparative genomics of biotechnologically important yeasts.</title>
        <authorList>
            <person name="Riley R."/>
            <person name="Haridas S."/>
            <person name="Wolfe K.H."/>
            <person name="Lopes M.R."/>
            <person name="Hittinger C.T."/>
            <person name="Goeker M."/>
            <person name="Salamov A.A."/>
            <person name="Wisecaver J.H."/>
            <person name="Long T.M."/>
            <person name="Calvey C.H."/>
            <person name="Aerts A.L."/>
            <person name="Barry K.W."/>
            <person name="Choi C."/>
            <person name="Clum A."/>
            <person name="Coughlan A.Y."/>
            <person name="Deshpande S."/>
            <person name="Douglass A.P."/>
            <person name="Hanson S.J."/>
            <person name="Klenk H.-P."/>
            <person name="LaButti K.M."/>
            <person name="Lapidus A."/>
            <person name="Lindquist E.A."/>
            <person name="Lipzen A.M."/>
            <person name="Meier-Kolthoff J.P."/>
            <person name="Ohm R.A."/>
            <person name="Otillar R.P."/>
            <person name="Pangilinan J.L."/>
            <person name="Peng Y."/>
            <person name="Rokas A."/>
            <person name="Rosa C.A."/>
            <person name="Scheuner C."/>
            <person name="Sibirny A.A."/>
            <person name="Slot J.C."/>
            <person name="Stielow J.B."/>
            <person name="Sun H."/>
            <person name="Kurtzman C.P."/>
            <person name="Blackwell M."/>
            <person name="Grigoriev I.V."/>
            <person name="Jeffries T.W."/>
        </authorList>
    </citation>
    <scope>NUCLEOTIDE SEQUENCE [LARGE SCALE GENOMIC DNA]</scope>
    <source>
        <strain evidence="11 12">NRRL Y-11557</strain>
    </source>
</reference>
<dbReference type="Proteomes" id="UP000094385">
    <property type="component" value="Unassembled WGS sequence"/>
</dbReference>
<dbReference type="GO" id="GO:0046872">
    <property type="term" value="F:metal ion binding"/>
    <property type="evidence" value="ECO:0007669"/>
    <property type="project" value="UniProtKB-UniRule"/>
</dbReference>
<dbReference type="SUPFAM" id="SSF55486">
    <property type="entry name" value="Metalloproteases ('zincins'), catalytic domain"/>
    <property type="match status" value="1"/>
</dbReference>
<dbReference type="AlphaFoldDB" id="A0A1E3PXF0"/>
<gene>
    <name evidence="11" type="ORF">LIPSTDRAFT_6197</name>
</gene>
<dbReference type="PANTHER" id="PTHR11804">
    <property type="entry name" value="PROTEASE M3 THIMET OLIGOPEPTIDASE-RELATED"/>
    <property type="match status" value="1"/>
</dbReference>
<dbReference type="CDD" id="cd06455">
    <property type="entry name" value="M3A_TOP"/>
    <property type="match status" value="1"/>
</dbReference>
<evidence type="ECO:0000256" key="5">
    <source>
        <dbReference type="ARBA" id="ARBA00022723"/>
    </source>
</evidence>
<evidence type="ECO:0000256" key="9">
    <source>
        <dbReference type="RuleBase" id="RU003435"/>
    </source>
</evidence>
<keyword evidence="5 9" id="KW-0479">Metal-binding</keyword>
<dbReference type="GO" id="GO:0006508">
    <property type="term" value="P:proteolysis"/>
    <property type="evidence" value="ECO:0007669"/>
    <property type="project" value="UniProtKB-KW"/>
</dbReference>
<dbReference type="GO" id="GO:0000324">
    <property type="term" value="C:fungal-type vacuole"/>
    <property type="evidence" value="ECO:0007669"/>
    <property type="project" value="EnsemblFungi"/>
</dbReference>
<keyword evidence="6 9" id="KW-0378">Hydrolase</keyword>
<evidence type="ECO:0000256" key="3">
    <source>
        <dbReference type="ARBA" id="ARBA00022490"/>
    </source>
</evidence>
<comment type="subcellular location">
    <subcellularLocation>
        <location evidence="1">Cytoplasm</location>
    </subcellularLocation>
</comment>
<feature type="domain" description="Peptidase M3A/M3B catalytic" evidence="10">
    <location>
        <begin position="209"/>
        <end position="663"/>
    </location>
</feature>
<dbReference type="STRING" id="675824.A0A1E3PXF0"/>
<evidence type="ECO:0000313" key="12">
    <source>
        <dbReference type="Proteomes" id="UP000094385"/>
    </source>
</evidence>
<protein>
    <recommendedName>
        <fullName evidence="10">Peptidase M3A/M3B catalytic domain-containing protein</fullName>
    </recommendedName>
</protein>
<keyword evidence="12" id="KW-1185">Reference proteome</keyword>
<sequence length="666" mass="76230">MTIKTPPQAPPTWTHTPEQIKTETTAVIDTAKKLHDQVAAIEAPTFESVIKVLAEADNVRYGQINQLSFYHHVSVDKQVRDSSTKAEELFRDFDIEAGMREDLYKVVNAVFEQHLDVDPESNRLLEKMNLDFTRNGLALPKEKRDELKVLQKKVSNLEVAYNKNLGEETGYILFTREELAGVPEDTISQFNIVDGKYKMTYKYPDIFPVMKYAQNPDTRRRAFVGDQNKVIENCDLLIQAVKLRADIAAILGYKTHAAYVLEERMAKSPESVITFLNDLREKLAGAGKTEIAKLLKLKAKDLEAFGLPRDDSFNVWDYRYYDRLLLETEYEVDAQKIAEYFPMQSTVEKMLGIFETLFSLKFVEVTGDERSVWHEDCKQFAVWKDDSGEDEFVGWLYFDLHPREGKYGHAANFNLSPGYTDKDGKRVYPVTALVCNFSKPSANKPSLLKHDEVVTFFHELGHGIHDLVSVTKFGRFHGTSVARDFVEAPSQMLEYWCWQKDELKNLSSHYLEPSKTIDDDLIEKIVKSKHVNGGLFNLRQLHFAMFDMTLHTSDGSIDVTKAWNEMREDISLMQQGNETTYGYASFGHLMGGYDSGYYGYLWSQVFAADIFYTKFLSAPMNTTAGLQYRDTILKPGGAKEERDNLKELLGREPNNVAFLRELGVEN</sequence>
<dbReference type="GO" id="GO:0006518">
    <property type="term" value="P:peptide metabolic process"/>
    <property type="evidence" value="ECO:0007669"/>
    <property type="project" value="TreeGrafter"/>
</dbReference>
<dbReference type="FunFam" id="3.40.390.10:FF:000074">
    <property type="entry name" value="Metalloprotease"/>
    <property type="match status" value="1"/>
</dbReference>
<evidence type="ECO:0000256" key="2">
    <source>
        <dbReference type="ARBA" id="ARBA00006040"/>
    </source>
</evidence>
<dbReference type="FunFam" id="1.20.1050.40:FF:000001">
    <property type="entry name" value="Thimet oligopeptidase 1"/>
    <property type="match status" value="1"/>
</dbReference>
<evidence type="ECO:0000313" key="11">
    <source>
        <dbReference type="EMBL" id="ODQ70101.1"/>
    </source>
</evidence>